<keyword evidence="2" id="KW-0812">Transmembrane</keyword>
<reference evidence="7" key="1">
    <citation type="submission" date="2016-06" db="UniProtKB">
        <authorList>
            <consortium name="WormBaseParasite"/>
        </authorList>
    </citation>
    <scope>IDENTIFICATION</scope>
</reference>
<dbReference type="WBParaSite" id="SSLN_0002034001-mRNA-1">
    <property type="protein sequence ID" value="SSLN_0002034001-mRNA-1"/>
    <property type="gene ID" value="SSLN_0002034001"/>
</dbReference>
<feature type="domain" description="Ig-like" evidence="4">
    <location>
        <begin position="50"/>
        <end position="166"/>
    </location>
</feature>
<protein>
    <submittedName>
        <fullName evidence="7">Ig-like domain-containing protein</fullName>
    </submittedName>
</protein>
<dbReference type="InterPro" id="IPR007110">
    <property type="entry name" value="Ig-like_dom"/>
</dbReference>
<evidence type="ECO:0000259" key="4">
    <source>
        <dbReference type="PROSITE" id="PS50835"/>
    </source>
</evidence>
<dbReference type="OrthoDB" id="6235377at2759"/>
<feature type="region of interest" description="Disordered" evidence="1">
    <location>
        <begin position="100"/>
        <end position="130"/>
    </location>
</feature>
<feature type="region of interest" description="Disordered" evidence="1">
    <location>
        <begin position="278"/>
        <end position="305"/>
    </location>
</feature>
<keyword evidence="3" id="KW-0732">Signal</keyword>
<sequence length="483" mass="54658">MFTGGTSAGGALFCVLAALATSQKHEGVRGGALSGLLRFDGPFLHEGLLGGMMSLDCAVSEEARKFIVRRVISGHAAGASSLRWAHRNWDQVIDPWGGDGRRSYLANKPSEDEDATPKEETEGQYSGPARSLMGTSLRIIGLNPTDAGVYACIYMSSNVSNSLRIDLQEANLVSIHVLRVTERKRGEKTQEERGSFFDAWTWHLYKFTDSQPDEVVFEADCHANILLAGLVLRHLDKSFIRLGWKFTPRGLEPPSPPQDRSDLTPWDLRPPSVVCRGPVSDCLPSDPSDEANSDSDSNDGDEGNLVQDLLDANKQAVQRWWRARWLRLFADQELASGTWQCWLEGLDLQGWSPGRPRELTRAVLAEMRIFVTTREPFSWRNTVEAWRVLAVITAPLCYLLFYLLVGIAWAGSNRWRRLLYHAPPTRRVKTKQQKPETDEELEERRRTWIEGIPKAYNFDPKEYLDDFLTSEGINVRAKRWRRK</sequence>
<evidence type="ECO:0000313" key="7">
    <source>
        <dbReference type="WBParaSite" id="SSLN_0002034001-mRNA-1"/>
    </source>
</evidence>
<dbReference type="EMBL" id="UYSU01048301">
    <property type="protein sequence ID" value="VDM05994.1"/>
    <property type="molecule type" value="Genomic_DNA"/>
</dbReference>
<gene>
    <name evidence="5" type="ORF">SSLN_LOCUS19608</name>
</gene>
<dbReference type="PROSITE" id="PS50835">
    <property type="entry name" value="IG_LIKE"/>
    <property type="match status" value="1"/>
</dbReference>
<evidence type="ECO:0000313" key="5">
    <source>
        <dbReference type="EMBL" id="VDM05994.1"/>
    </source>
</evidence>
<keyword evidence="2" id="KW-0472">Membrane</keyword>
<proteinExistence type="predicted"/>
<name>A0A183TT10_SCHSO</name>
<dbReference type="AlphaFoldDB" id="A0A183TT10"/>
<evidence type="ECO:0000256" key="3">
    <source>
        <dbReference type="SAM" id="SignalP"/>
    </source>
</evidence>
<accession>A0A183TT10</accession>
<feature type="signal peptide" evidence="3">
    <location>
        <begin position="1"/>
        <end position="22"/>
    </location>
</feature>
<reference evidence="5 6" key="2">
    <citation type="submission" date="2018-11" db="EMBL/GenBank/DDBJ databases">
        <authorList>
            <consortium name="Pathogen Informatics"/>
        </authorList>
    </citation>
    <scope>NUCLEOTIDE SEQUENCE [LARGE SCALE GENOMIC DNA]</scope>
    <source>
        <strain evidence="5 6">NST_G2</strain>
    </source>
</reference>
<feature type="compositionally biased region" description="Acidic residues" evidence="1">
    <location>
        <begin position="287"/>
        <end position="302"/>
    </location>
</feature>
<evidence type="ECO:0000256" key="2">
    <source>
        <dbReference type="SAM" id="Phobius"/>
    </source>
</evidence>
<evidence type="ECO:0000256" key="1">
    <source>
        <dbReference type="SAM" id="MobiDB-lite"/>
    </source>
</evidence>
<feature type="transmembrane region" description="Helical" evidence="2">
    <location>
        <begin position="385"/>
        <end position="410"/>
    </location>
</feature>
<organism evidence="7">
    <name type="scientific">Schistocephalus solidus</name>
    <name type="common">Tapeworm</name>
    <dbReference type="NCBI Taxonomy" id="70667"/>
    <lineage>
        <taxon>Eukaryota</taxon>
        <taxon>Metazoa</taxon>
        <taxon>Spiralia</taxon>
        <taxon>Lophotrochozoa</taxon>
        <taxon>Platyhelminthes</taxon>
        <taxon>Cestoda</taxon>
        <taxon>Eucestoda</taxon>
        <taxon>Diphyllobothriidea</taxon>
        <taxon>Diphyllobothriidae</taxon>
        <taxon>Schistocephalus</taxon>
    </lineage>
</organism>
<keyword evidence="2" id="KW-1133">Transmembrane helix</keyword>
<dbReference type="Proteomes" id="UP000275846">
    <property type="component" value="Unassembled WGS sequence"/>
</dbReference>
<evidence type="ECO:0000313" key="6">
    <source>
        <dbReference type="Proteomes" id="UP000275846"/>
    </source>
</evidence>
<keyword evidence="6" id="KW-1185">Reference proteome</keyword>
<feature type="chain" id="PRO_5043141630" evidence="3">
    <location>
        <begin position="23"/>
        <end position="483"/>
    </location>
</feature>